<organism evidence="1 2">
    <name type="scientific">Hymenobacter mellowenesis</name>
    <dbReference type="NCBI Taxonomy" id="3063995"/>
    <lineage>
        <taxon>Bacteria</taxon>
        <taxon>Pseudomonadati</taxon>
        <taxon>Bacteroidota</taxon>
        <taxon>Cytophagia</taxon>
        <taxon>Cytophagales</taxon>
        <taxon>Hymenobacteraceae</taxon>
        <taxon>Hymenobacter</taxon>
    </lineage>
</organism>
<gene>
    <name evidence="1" type="ORF">Q5H92_15035</name>
</gene>
<proteinExistence type="predicted"/>
<name>A0ABT9AE49_9BACT</name>
<evidence type="ECO:0000313" key="1">
    <source>
        <dbReference type="EMBL" id="MDO7847682.1"/>
    </source>
</evidence>
<reference evidence="1" key="1">
    <citation type="submission" date="2023-07" db="EMBL/GenBank/DDBJ databases">
        <authorList>
            <person name="Kim M.K."/>
        </authorList>
    </citation>
    <scope>NUCLEOTIDE SEQUENCE</scope>
    <source>
        <strain evidence="1">M29</strain>
    </source>
</reference>
<comment type="caution">
    <text evidence="1">The sequence shown here is derived from an EMBL/GenBank/DDBJ whole genome shotgun (WGS) entry which is preliminary data.</text>
</comment>
<accession>A0ABT9AE49</accession>
<evidence type="ECO:0000313" key="2">
    <source>
        <dbReference type="Proteomes" id="UP001167796"/>
    </source>
</evidence>
<dbReference type="EMBL" id="JAUQSX010000007">
    <property type="protein sequence ID" value="MDO7847682.1"/>
    <property type="molecule type" value="Genomic_DNA"/>
</dbReference>
<dbReference type="RefSeq" id="WP_305012363.1">
    <property type="nucleotide sequence ID" value="NZ_JAUQSX010000007.1"/>
</dbReference>
<protein>
    <submittedName>
        <fullName evidence="1">Uncharacterized protein</fullName>
    </submittedName>
</protein>
<dbReference type="Proteomes" id="UP001167796">
    <property type="component" value="Unassembled WGS sequence"/>
</dbReference>
<keyword evidence="2" id="KW-1185">Reference proteome</keyword>
<sequence length="342" mass="38052">MKVGDKVKIKYRKPDNDTGLRPYSDSIGKVGVIREDECPTRPAFPYQVYGIDAETTYLGRYSEEELELLPQTQELGLEDVYTHAPQKELQTLLGQAAKKVGLNQVVASPWVFFKPEFTEPEGPGITSYGSRDGLTRNYPNKQEVSIPQFLDLLTTYSQRKKEVKVQLNAKLVATVEEGNEVVALNLNEGHGRDLYAVTQKELLDFQQALKGDGQGLRDGDYVKVGMDAGNALFQYAQKMGVKVSSNNCLNKMMSMDKYLGYNKLLATVCEPQTNLITIEEFIGKCAQQPSPLPKLAGYEVKKVKEGEVYYSDLKAPSEGLAVGCQHIPMAQFEALMEAITTK</sequence>